<sequence>LVIRELYLAWNPDPESVWASGQVVHDYSPAVKQLQLKLCDGKVADYPVASLADLQRLANPDILEGENDFMSLSFLHEIAVLHNVRVRFLEYNGMYTYCGEQKQYEQLHTYGEEVMDAYSGGDRGDKWLRTREPLRGRFWWRRRKKQQTGGMCRASVCSSVEDRVLASNAVGGVERVSGSPGQEVLARETHGALLRCYERDENFGVYPVLTRLFYIPT</sequence>
<dbReference type="GeneTree" id="ENSGT00940000155402"/>
<keyword evidence="1" id="KW-0547">Nucleotide-binding</keyword>
<reference evidence="3" key="3">
    <citation type="submission" date="2025-09" db="UniProtKB">
        <authorList>
            <consortium name="Ensembl"/>
        </authorList>
    </citation>
    <scope>IDENTIFICATION</scope>
</reference>
<keyword evidence="2" id="KW-0067">ATP-binding</keyword>
<dbReference type="InterPro" id="IPR027417">
    <property type="entry name" value="P-loop_NTPase"/>
</dbReference>
<keyword evidence="4" id="KW-1185">Reference proteome</keyword>
<evidence type="ECO:0000256" key="2">
    <source>
        <dbReference type="ARBA" id="ARBA00022840"/>
    </source>
</evidence>
<protein>
    <submittedName>
        <fullName evidence="3">Uncharacterized protein</fullName>
    </submittedName>
</protein>
<accession>A0A3P8V0U3</accession>
<reference evidence="3" key="2">
    <citation type="submission" date="2025-08" db="UniProtKB">
        <authorList>
            <consortium name="Ensembl"/>
        </authorList>
    </citation>
    <scope>IDENTIFICATION</scope>
</reference>
<name>A0A3P8V0U3_CYNSE</name>
<dbReference type="Ensembl" id="ENSCSET00000009134.1">
    <property type="protein sequence ID" value="ENSCSEP00000009028.1"/>
    <property type="gene ID" value="ENSCSEG00000005781.1"/>
</dbReference>
<reference evidence="3 4" key="1">
    <citation type="journal article" date="2014" name="Nat. Genet.">
        <title>Whole-genome sequence of a flatfish provides insights into ZW sex chromosome evolution and adaptation to a benthic lifestyle.</title>
        <authorList>
            <person name="Chen S."/>
            <person name="Zhang G."/>
            <person name="Shao C."/>
            <person name="Huang Q."/>
            <person name="Liu G."/>
            <person name="Zhang P."/>
            <person name="Song W."/>
            <person name="An N."/>
            <person name="Chalopin D."/>
            <person name="Volff J.N."/>
            <person name="Hong Y."/>
            <person name="Li Q."/>
            <person name="Sha Z."/>
            <person name="Zhou H."/>
            <person name="Xie M."/>
            <person name="Yu Q."/>
            <person name="Liu Y."/>
            <person name="Xiang H."/>
            <person name="Wang N."/>
            <person name="Wu K."/>
            <person name="Yang C."/>
            <person name="Zhou Q."/>
            <person name="Liao X."/>
            <person name="Yang L."/>
            <person name="Hu Q."/>
            <person name="Zhang J."/>
            <person name="Meng L."/>
            <person name="Jin L."/>
            <person name="Tian Y."/>
            <person name="Lian J."/>
            <person name="Yang J."/>
            <person name="Miao G."/>
            <person name="Liu S."/>
            <person name="Liang Z."/>
            <person name="Yan F."/>
            <person name="Li Y."/>
            <person name="Sun B."/>
            <person name="Zhang H."/>
            <person name="Zhang J."/>
            <person name="Zhu Y."/>
            <person name="Du M."/>
            <person name="Zhao Y."/>
            <person name="Schartl M."/>
            <person name="Tang Q."/>
            <person name="Wang J."/>
        </authorList>
    </citation>
    <scope>NUCLEOTIDE SEQUENCE</scope>
</reference>
<proteinExistence type="predicted"/>
<evidence type="ECO:0000313" key="3">
    <source>
        <dbReference type="Ensembl" id="ENSCSEP00000009028.1"/>
    </source>
</evidence>
<dbReference type="InParanoid" id="A0A3P8V0U3"/>
<dbReference type="Proteomes" id="UP000265120">
    <property type="component" value="Chromosome 2"/>
</dbReference>
<evidence type="ECO:0000256" key="1">
    <source>
        <dbReference type="ARBA" id="ARBA00022741"/>
    </source>
</evidence>
<dbReference type="STRING" id="244447.ENSCSEP00000009028"/>
<dbReference type="AlphaFoldDB" id="A0A3P8V0U3"/>
<dbReference type="Gene3D" id="3.40.850.10">
    <property type="entry name" value="Kinesin motor domain"/>
    <property type="match status" value="1"/>
</dbReference>
<organism evidence="3 4">
    <name type="scientific">Cynoglossus semilaevis</name>
    <name type="common">Tongue sole</name>
    <dbReference type="NCBI Taxonomy" id="244447"/>
    <lineage>
        <taxon>Eukaryota</taxon>
        <taxon>Metazoa</taxon>
        <taxon>Chordata</taxon>
        <taxon>Craniata</taxon>
        <taxon>Vertebrata</taxon>
        <taxon>Euteleostomi</taxon>
        <taxon>Actinopterygii</taxon>
        <taxon>Neopterygii</taxon>
        <taxon>Teleostei</taxon>
        <taxon>Neoteleostei</taxon>
        <taxon>Acanthomorphata</taxon>
        <taxon>Carangaria</taxon>
        <taxon>Pleuronectiformes</taxon>
        <taxon>Pleuronectoidei</taxon>
        <taxon>Cynoglossidae</taxon>
        <taxon>Cynoglossinae</taxon>
        <taxon>Cynoglossus</taxon>
    </lineage>
</organism>
<dbReference type="GO" id="GO:0005524">
    <property type="term" value="F:ATP binding"/>
    <property type="evidence" value="ECO:0007669"/>
    <property type="project" value="UniProtKB-KW"/>
</dbReference>
<evidence type="ECO:0000313" key="4">
    <source>
        <dbReference type="Proteomes" id="UP000265120"/>
    </source>
</evidence>
<dbReference type="SUPFAM" id="SSF52540">
    <property type="entry name" value="P-loop containing nucleoside triphosphate hydrolases"/>
    <property type="match status" value="1"/>
</dbReference>
<dbReference type="InterPro" id="IPR036961">
    <property type="entry name" value="Kinesin_motor_dom_sf"/>
</dbReference>